<proteinExistence type="inferred from homology"/>
<name>F2BVV2_9FIRM</name>
<comment type="caution">
    <text evidence="3">The sequence shown here is derived from an EMBL/GenBank/DDBJ whole genome shotgun (WGS) entry which is preliminary data.</text>
</comment>
<dbReference type="InterPro" id="IPR038078">
    <property type="entry name" value="PhoU-like_sf"/>
</dbReference>
<dbReference type="STRING" id="888062.HMPREF9083_0319"/>
<dbReference type="InterPro" id="IPR052912">
    <property type="entry name" value="UPF0111_domain"/>
</dbReference>
<evidence type="ECO:0000256" key="1">
    <source>
        <dbReference type="ARBA" id="ARBA00008591"/>
    </source>
</evidence>
<comment type="similarity">
    <text evidence="1">Belongs to the UPF0111 family.</text>
</comment>
<dbReference type="PANTHER" id="PTHR37298">
    <property type="entry name" value="UPF0111 PROTEIN YKAA"/>
    <property type="match status" value="1"/>
</dbReference>
<dbReference type="InterPro" id="IPR018445">
    <property type="entry name" value="Put_Phosphate_transp_reg"/>
</dbReference>
<dbReference type="Gene3D" id="1.20.58.220">
    <property type="entry name" value="Phosphate transport system protein phou homolog 2, domain 2"/>
    <property type="match status" value="1"/>
</dbReference>
<dbReference type="AlphaFoldDB" id="F2BVV2"/>
<evidence type="ECO:0000256" key="2">
    <source>
        <dbReference type="SAM" id="Coils"/>
    </source>
</evidence>
<dbReference type="EMBL" id="AFBB01000006">
    <property type="protein sequence ID" value="EGF15628.1"/>
    <property type="molecule type" value="Genomic_DNA"/>
</dbReference>
<keyword evidence="2" id="KW-0175">Coiled coil</keyword>
<dbReference type="Proteomes" id="UP000003503">
    <property type="component" value="Unassembled WGS sequence"/>
</dbReference>
<gene>
    <name evidence="3" type="ORF">HMPREF9083_0319</name>
</gene>
<dbReference type="PANTHER" id="PTHR37298:SF1">
    <property type="entry name" value="UPF0111 PROTEIN YKAA"/>
    <property type="match status" value="1"/>
</dbReference>
<evidence type="ECO:0000313" key="4">
    <source>
        <dbReference type="Proteomes" id="UP000003503"/>
    </source>
</evidence>
<dbReference type="eggNOG" id="COG1392">
    <property type="taxonomic scope" value="Bacteria"/>
</dbReference>
<protein>
    <submittedName>
        <fullName evidence="3">Phosphate transport regulator</fullName>
    </submittedName>
</protein>
<dbReference type="Pfam" id="PF01865">
    <property type="entry name" value="PhoU_div"/>
    <property type="match status" value="1"/>
</dbReference>
<organism evidence="3 4">
    <name type="scientific">Dialister micraerophilus DSM 19965</name>
    <dbReference type="NCBI Taxonomy" id="888062"/>
    <lineage>
        <taxon>Bacteria</taxon>
        <taxon>Bacillati</taxon>
        <taxon>Bacillota</taxon>
        <taxon>Negativicutes</taxon>
        <taxon>Veillonellales</taxon>
        <taxon>Veillonellaceae</taxon>
        <taxon>Dialister</taxon>
    </lineage>
</organism>
<sequence length="222" mass="26005">MIKRMQNDFKMEGQMFSLVNKHEEFFDYLVTNAEHFHKGAVMIKELLTDPSKLERYTKEIKAIEHTADDVTHEVVNKMGEVFITPIDREDFCLLTNNIDDCVDDVKDVILSLRLYHAGIGWELPLRMADILVEMSENLIVLFRLLKNIDKNEKEINEIVRKINILESEADNIYRDVVSDLFDGDHEVMEIIRWKEIMETMEITADQGERVANIIREVVVKYA</sequence>
<evidence type="ECO:0000313" key="3">
    <source>
        <dbReference type="EMBL" id="EGF15628.1"/>
    </source>
</evidence>
<reference evidence="3 4" key="1">
    <citation type="submission" date="2011-02" db="EMBL/GenBank/DDBJ databases">
        <authorList>
            <person name="Muzny D."/>
            <person name="Qin X."/>
            <person name="Deng J."/>
            <person name="Jiang H."/>
            <person name="Liu Y."/>
            <person name="Qu J."/>
            <person name="Song X.-Z."/>
            <person name="Zhang L."/>
            <person name="Thornton R."/>
            <person name="Coyle M."/>
            <person name="Francisco L."/>
            <person name="Jackson L."/>
            <person name="Javaid M."/>
            <person name="Korchina V."/>
            <person name="Kovar C."/>
            <person name="Mata R."/>
            <person name="Mathew T."/>
            <person name="Ngo R."/>
            <person name="Nguyen L."/>
            <person name="Nguyen N."/>
            <person name="Okwuonu G."/>
            <person name="Ongeri F."/>
            <person name="Pham C."/>
            <person name="Simmons D."/>
            <person name="Wilczek-Boney K."/>
            <person name="Hale W."/>
            <person name="Jakkamsetti A."/>
            <person name="Pham P."/>
            <person name="Ruth R."/>
            <person name="San Lucas F."/>
            <person name="Warren J."/>
            <person name="Zhang J."/>
            <person name="Zhao Z."/>
            <person name="Zhou C."/>
            <person name="Zhu D."/>
            <person name="Lee S."/>
            <person name="Bess C."/>
            <person name="Blankenburg K."/>
            <person name="Forbes L."/>
            <person name="Fu Q."/>
            <person name="Gubbala S."/>
            <person name="Hirani K."/>
            <person name="Jayaseelan J.C."/>
            <person name="Lara F."/>
            <person name="Munidasa M."/>
            <person name="Palculict T."/>
            <person name="Patil S."/>
            <person name="Pu L.-L."/>
            <person name="Saada N."/>
            <person name="Tang L."/>
            <person name="Weissenberger G."/>
            <person name="Zhu Y."/>
            <person name="Hemphill L."/>
            <person name="Shang Y."/>
            <person name="Youmans B."/>
            <person name="Ayvaz T."/>
            <person name="Ross M."/>
            <person name="Santibanez J."/>
            <person name="Aqrawi P."/>
            <person name="Gross S."/>
            <person name="Joshi V."/>
            <person name="Fowler G."/>
            <person name="Nazareth L."/>
            <person name="Reid J."/>
            <person name="Worley K."/>
            <person name="Petrosino J."/>
            <person name="Highlander S."/>
            <person name="Gibbs R."/>
        </authorList>
    </citation>
    <scope>NUCLEOTIDE SEQUENCE [LARGE SCALE GENOMIC DNA]</scope>
    <source>
        <strain evidence="3 4">DSM 19965</strain>
    </source>
</reference>
<feature type="coiled-coil region" evidence="2">
    <location>
        <begin position="148"/>
        <end position="175"/>
    </location>
</feature>
<dbReference type="HOGENOM" id="CLU_086031_2_1_9"/>
<accession>F2BVV2</accession>
<keyword evidence="4" id="KW-1185">Reference proteome</keyword>